<evidence type="ECO:0000259" key="7">
    <source>
        <dbReference type="Pfam" id="PF06271"/>
    </source>
</evidence>
<evidence type="ECO:0000256" key="6">
    <source>
        <dbReference type="SAM" id="Phobius"/>
    </source>
</evidence>
<organism evidence="8 9">
    <name type="scientific">Helicobacter canis</name>
    <dbReference type="NCBI Taxonomy" id="29419"/>
    <lineage>
        <taxon>Bacteria</taxon>
        <taxon>Pseudomonadati</taxon>
        <taxon>Campylobacterota</taxon>
        <taxon>Epsilonproteobacteria</taxon>
        <taxon>Campylobacterales</taxon>
        <taxon>Helicobacteraceae</taxon>
        <taxon>Helicobacter</taxon>
    </lineage>
</organism>
<evidence type="ECO:0000256" key="3">
    <source>
        <dbReference type="ARBA" id="ARBA00022692"/>
    </source>
</evidence>
<name>A0A5M9QJR4_9HELI</name>
<evidence type="ECO:0000313" key="9">
    <source>
        <dbReference type="Proteomes" id="UP000323707"/>
    </source>
</evidence>
<evidence type="ECO:0000256" key="4">
    <source>
        <dbReference type="ARBA" id="ARBA00022989"/>
    </source>
</evidence>
<dbReference type="Pfam" id="PF06271">
    <property type="entry name" value="RDD"/>
    <property type="match status" value="1"/>
</dbReference>
<protein>
    <submittedName>
        <fullName evidence="8">RDD family protein</fullName>
    </submittedName>
</protein>
<keyword evidence="2" id="KW-1003">Cell membrane</keyword>
<dbReference type="GO" id="GO:0005886">
    <property type="term" value="C:plasma membrane"/>
    <property type="evidence" value="ECO:0007669"/>
    <property type="project" value="UniProtKB-SubCell"/>
</dbReference>
<keyword evidence="4 6" id="KW-1133">Transmembrane helix</keyword>
<gene>
    <name evidence="8" type="ORF">F4V45_08355</name>
</gene>
<dbReference type="PANTHER" id="PTHR36115">
    <property type="entry name" value="PROLINE-RICH ANTIGEN HOMOLOG-RELATED"/>
    <property type="match status" value="1"/>
</dbReference>
<keyword evidence="3 6" id="KW-0812">Transmembrane</keyword>
<reference evidence="8 9" key="1">
    <citation type="submission" date="2019-09" db="EMBL/GenBank/DDBJ databases">
        <title>Draft genome sequence of various Type strains from the CCUG.</title>
        <authorList>
            <person name="Pineiro-Iglesias B."/>
            <person name="Tunovic T."/>
            <person name="Unosson C."/>
            <person name="Inganas E."/>
            <person name="Ohlen M."/>
            <person name="Cardew S."/>
            <person name="Jensie-Markopoulos S."/>
            <person name="Salva-Serra F."/>
            <person name="Jaen-Luchoro D."/>
            <person name="Karlsson R."/>
            <person name="Svensson-Stadler L."/>
            <person name="Chun J."/>
            <person name="Moore E."/>
        </authorList>
    </citation>
    <scope>NUCLEOTIDE SEQUENCE [LARGE SCALE GENOMIC DNA]</scope>
    <source>
        <strain evidence="8 9">CCUG 32756T</strain>
    </source>
</reference>
<keyword evidence="5 6" id="KW-0472">Membrane</keyword>
<feature type="transmembrane region" description="Helical" evidence="6">
    <location>
        <begin position="25"/>
        <end position="50"/>
    </location>
</feature>
<accession>A0A5M9QJR4</accession>
<dbReference type="InterPro" id="IPR010432">
    <property type="entry name" value="RDD"/>
</dbReference>
<evidence type="ECO:0000256" key="1">
    <source>
        <dbReference type="ARBA" id="ARBA00004651"/>
    </source>
</evidence>
<dbReference type="RefSeq" id="WP_150337863.1">
    <property type="nucleotide sequence ID" value="NZ_JAERIX010000017.1"/>
</dbReference>
<feature type="transmembrane region" description="Helical" evidence="6">
    <location>
        <begin position="93"/>
        <end position="114"/>
    </location>
</feature>
<dbReference type="Proteomes" id="UP000323707">
    <property type="component" value="Unassembled WGS sequence"/>
</dbReference>
<evidence type="ECO:0000313" key="8">
    <source>
        <dbReference type="EMBL" id="KAA8707862.1"/>
    </source>
</evidence>
<dbReference type="EMBL" id="VXKE01000021">
    <property type="protein sequence ID" value="KAA8707862.1"/>
    <property type="molecule type" value="Genomic_DNA"/>
</dbReference>
<comment type="subcellular location">
    <subcellularLocation>
        <location evidence="1">Cell membrane</location>
        <topology evidence="1">Multi-pass membrane protein</topology>
    </subcellularLocation>
</comment>
<comment type="caution">
    <text evidence="8">The sequence shown here is derived from an EMBL/GenBank/DDBJ whole genome shotgun (WGS) entry which is preliminary data.</text>
</comment>
<evidence type="ECO:0000256" key="5">
    <source>
        <dbReference type="ARBA" id="ARBA00023136"/>
    </source>
</evidence>
<evidence type="ECO:0000256" key="2">
    <source>
        <dbReference type="ARBA" id="ARBA00022475"/>
    </source>
</evidence>
<proteinExistence type="predicted"/>
<dbReference type="AlphaFoldDB" id="A0A5M9QJR4"/>
<sequence>MARDEALQDTLDRESLTPAPLDRRIYAFLIDALLLSALMVIINFSTFLALSEPQALQEMHNSSSSAIMLKDSAKAPPLGQSIEQKIQEQISSLIMQIFLLEIIYQGLFTFWYGASLGKIVCKIQVVSIDLLDSPSFLASFLRAALRTLSQAVYYIPFIFAFSDTFKRTLYDRAARTIVIMQKS</sequence>
<feature type="domain" description="RDD" evidence="7">
    <location>
        <begin position="19"/>
        <end position="174"/>
    </location>
</feature>
<dbReference type="InterPro" id="IPR051791">
    <property type="entry name" value="Pra-immunoreactive"/>
</dbReference>